<dbReference type="CDD" id="cd00082">
    <property type="entry name" value="HisKA"/>
    <property type="match status" value="1"/>
</dbReference>
<dbReference type="InterPro" id="IPR036890">
    <property type="entry name" value="HATPase_C_sf"/>
</dbReference>
<dbReference type="Pfam" id="PF02518">
    <property type="entry name" value="HATPase_c"/>
    <property type="match status" value="1"/>
</dbReference>
<feature type="transmembrane region" description="Helical" evidence="8">
    <location>
        <begin position="254"/>
        <end position="274"/>
    </location>
</feature>
<evidence type="ECO:0000313" key="11">
    <source>
        <dbReference type="Proteomes" id="UP000182253"/>
    </source>
</evidence>
<dbReference type="PANTHER" id="PTHR45453:SF1">
    <property type="entry name" value="PHOSPHATE REGULON SENSOR PROTEIN PHOR"/>
    <property type="match status" value="1"/>
</dbReference>
<feature type="transmembrane region" description="Helical" evidence="8">
    <location>
        <begin position="194"/>
        <end position="212"/>
    </location>
</feature>
<dbReference type="SUPFAM" id="SSF47384">
    <property type="entry name" value="Homodimeric domain of signal transducing histidine kinase"/>
    <property type="match status" value="1"/>
</dbReference>
<evidence type="ECO:0000259" key="9">
    <source>
        <dbReference type="PROSITE" id="PS50109"/>
    </source>
</evidence>
<evidence type="ECO:0000256" key="2">
    <source>
        <dbReference type="ARBA" id="ARBA00012438"/>
    </source>
</evidence>
<comment type="caution">
    <text evidence="10">The sequence shown here is derived from an EMBL/GenBank/DDBJ whole genome shotgun (WGS) entry which is preliminary data.</text>
</comment>
<dbReference type="GO" id="GO:0000155">
    <property type="term" value="F:phosphorelay sensor kinase activity"/>
    <property type="evidence" value="ECO:0007669"/>
    <property type="project" value="InterPro"/>
</dbReference>
<dbReference type="InterPro" id="IPR003018">
    <property type="entry name" value="GAF"/>
</dbReference>
<feature type="transmembrane region" description="Helical" evidence="8">
    <location>
        <begin position="92"/>
        <end position="111"/>
    </location>
</feature>
<dbReference type="Gene3D" id="3.30.565.10">
    <property type="entry name" value="Histidine kinase-like ATPase, C-terminal domain"/>
    <property type="match status" value="1"/>
</dbReference>
<dbReference type="EMBL" id="MFTL01000008">
    <property type="protein sequence ID" value="OGI61805.1"/>
    <property type="molecule type" value="Genomic_DNA"/>
</dbReference>
<feature type="transmembrane region" description="Helical" evidence="8">
    <location>
        <begin position="62"/>
        <end position="80"/>
    </location>
</feature>
<dbReference type="PROSITE" id="PS50109">
    <property type="entry name" value="HIS_KIN"/>
    <property type="match status" value="1"/>
</dbReference>
<keyword evidence="7" id="KW-0175">Coiled coil</keyword>
<dbReference type="PRINTS" id="PR00344">
    <property type="entry name" value="BCTRLSENSOR"/>
</dbReference>
<feature type="coiled-coil region" evidence="7">
    <location>
        <begin position="400"/>
        <end position="434"/>
    </location>
</feature>
<name>A0A1F6UWL9_9BACT</name>
<evidence type="ECO:0000256" key="1">
    <source>
        <dbReference type="ARBA" id="ARBA00000085"/>
    </source>
</evidence>
<dbReference type="Gene3D" id="3.30.450.40">
    <property type="match status" value="1"/>
</dbReference>
<dbReference type="InterPro" id="IPR003661">
    <property type="entry name" value="HisK_dim/P_dom"/>
</dbReference>
<dbReference type="Gene3D" id="1.10.287.130">
    <property type="match status" value="1"/>
</dbReference>
<evidence type="ECO:0000256" key="6">
    <source>
        <dbReference type="ARBA" id="ARBA00023012"/>
    </source>
</evidence>
<dbReference type="SMART" id="SM00387">
    <property type="entry name" value="HATPase_c"/>
    <property type="match status" value="1"/>
</dbReference>
<dbReference type="GO" id="GO:0005886">
    <property type="term" value="C:plasma membrane"/>
    <property type="evidence" value="ECO:0007669"/>
    <property type="project" value="TreeGrafter"/>
</dbReference>
<keyword evidence="8" id="KW-0472">Membrane</keyword>
<evidence type="ECO:0000256" key="8">
    <source>
        <dbReference type="SAM" id="Phobius"/>
    </source>
</evidence>
<keyword evidence="3" id="KW-0597">Phosphoprotein</keyword>
<dbReference type="EC" id="2.7.13.3" evidence="2"/>
<sequence length="652" mass="73426">MQQAILVFIAIANFLVGVYVLLRKPKATVNRSFFIFVTGIALWVSGFVLLFHFKNFLFDKQIHYGGLIMVLGLFMFSEVFPNGQFLSRRLRLFCLPLFLVAIFVIPFNLLIKSMVVLPDGNLDPINGPLLSFYIGLAGIYILASLFKLGRNFVRSSGKARMQMKYLLVGVSIFIIAALIFDGLLPALGVSNFNIFGPVFSVVFVAFTAYAIVRHELLDIRVVVQRSLIYLILLAIVAVSYVGLLQIIGHLLNKVTNLGIILSAGTTMLLGIIFFKPLEQFFERVTDKIFFKNKYNYSLALHDLSRILNVNLSQGDIVNTSSTTLQNIFKTKEVVFDFSDQQIIFHSLLNDDGSVSVPILFEDKSIGTIKLGPKLSDDGYNNKDVRFLETFAHQAAIALEKSKLYEKVKDYSLNLEQLVEKRTKEIRDLQEEQKKIMIDISHNLQSPLTIIKGEIDFLTNIPACGDKLDSVKKSIERISWFIRQLLYLAKLEHMELASNFKLIDLSALVRDQAEYFEVMASEMGVKFSSIIAPNIFVFGSKRLLEEAFINLISNAVKYRNSNNQSQVTIFLNRKEDNAELKIIDNGIGISEKDLPLVFSRFFRSTNAEDSAQGVGLGLAIVKKIMERHQGQISISSVLGSGTEFIIVLPEKKL</sequence>
<feature type="transmembrane region" description="Helical" evidence="8">
    <location>
        <begin position="6"/>
        <end position="22"/>
    </location>
</feature>
<dbReference type="FunFam" id="3.30.565.10:FF:000006">
    <property type="entry name" value="Sensor histidine kinase WalK"/>
    <property type="match status" value="1"/>
</dbReference>
<keyword evidence="4" id="KW-0808">Transferase</keyword>
<dbReference type="InterPro" id="IPR004358">
    <property type="entry name" value="Sig_transdc_His_kin-like_C"/>
</dbReference>
<dbReference type="SUPFAM" id="SSF55781">
    <property type="entry name" value="GAF domain-like"/>
    <property type="match status" value="1"/>
</dbReference>
<reference evidence="10 11" key="1">
    <citation type="journal article" date="2016" name="Nat. Commun.">
        <title>Thousands of microbial genomes shed light on interconnected biogeochemical processes in an aquifer system.</title>
        <authorList>
            <person name="Anantharaman K."/>
            <person name="Brown C.T."/>
            <person name="Hug L.A."/>
            <person name="Sharon I."/>
            <person name="Castelle C.J."/>
            <person name="Probst A.J."/>
            <person name="Thomas B.C."/>
            <person name="Singh A."/>
            <person name="Wilkins M.J."/>
            <person name="Karaoz U."/>
            <person name="Brodie E.L."/>
            <person name="Williams K.H."/>
            <person name="Hubbard S.S."/>
            <person name="Banfield J.F."/>
        </authorList>
    </citation>
    <scope>NUCLEOTIDE SEQUENCE [LARGE SCALE GENOMIC DNA]</scope>
</reference>
<dbReference type="PANTHER" id="PTHR45453">
    <property type="entry name" value="PHOSPHATE REGULON SENSOR PROTEIN PHOR"/>
    <property type="match status" value="1"/>
</dbReference>
<organism evidence="10 11">
    <name type="scientific">Candidatus Nomurabacteria bacterium RIFCSPHIGHO2_01_FULL_39_9</name>
    <dbReference type="NCBI Taxonomy" id="1801735"/>
    <lineage>
        <taxon>Bacteria</taxon>
        <taxon>Candidatus Nomuraibacteriota</taxon>
    </lineage>
</organism>
<protein>
    <recommendedName>
        <fullName evidence="2">histidine kinase</fullName>
        <ecNumber evidence="2">2.7.13.3</ecNumber>
    </recommendedName>
</protein>
<dbReference type="Proteomes" id="UP000182253">
    <property type="component" value="Unassembled WGS sequence"/>
</dbReference>
<dbReference type="InterPro" id="IPR031621">
    <property type="entry name" value="HisKA_7TM"/>
</dbReference>
<dbReference type="InterPro" id="IPR003594">
    <property type="entry name" value="HATPase_dom"/>
</dbReference>
<evidence type="ECO:0000256" key="7">
    <source>
        <dbReference type="SAM" id="Coils"/>
    </source>
</evidence>
<feature type="transmembrane region" description="Helical" evidence="8">
    <location>
        <begin position="34"/>
        <end position="56"/>
    </location>
</feature>
<feature type="domain" description="Histidine kinase" evidence="9">
    <location>
        <begin position="438"/>
        <end position="651"/>
    </location>
</feature>
<accession>A0A1F6UWL9</accession>
<feature type="transmembrane region" description="Helical" evidence="8">
    <location>
        <begin position="165"/>
        <end position="188"/>
    </location>
</feature>
<evidence type="ECO:0000313" key="10">
    <source>
        <dbReference type="EMBL" id="OGI61805.1"/>
    </source>
</evidence>
<dbReference type="AlphaFoldDB" id="A0A1F6UWL9"/>
<evidence type="ECO:0000256" key="3">
    <source>
        <dbReference type="ARBA" id="ARBA00022553"/>
    </source>
</evidence>
<dbReference type="Pfam" id="PF13185">
    <property type="entry name" value="GAF_2"/>
    <property type="match status" value="1"/>
</dbReference>
<keyword evidence="8" id="KW-0812">Transmembrane</keyword>
<dbReference type="SUPFAM" id="SSF55874">
    <property type="entry name" value="ATPase domain of HSP90 chaperone/DNA topoisomerase II/histidine kinase"/>
    <property type="match status" value="1"/>
</dbReference>
<dbReference type="Pfam" id="PF16927">
    <property type="entry name" value="HisKA_7TM"/>
    <property type="match status" value="1"/>
</dbReference>
<keyword evidence="5" id="KW-0418">Kinase</keyword>
<gene>
    <name evidence="10" type="ORF">A2645_00950</name>
</gene>
<evidence type="ECO:0000256" key="4">
    <source>
        <dbReference type="ARBA" id="ARBA00022679"/>
    </source>
</evidence>
<feature type="transmembrane region" description="Helical" evidence="8">
    <location>
        <begin position="227"/>
        <end position="248"/>
    </location>
</feature>
<dbReference type="InterPro" id="IPR036097">
    <property type="entry name" value="HisK_dim/P_sf"/>
</dbReference>
<comment type="catalytic activity">
    <reaction evidence="1">
        <text>ATP + protein L-histidine = ADP + protein N-phospho-L-histidine.</text>
        <dbReference type="EC" id="2.7.13.3"/>
    </reaction>
</comment>
<dbReference type="InterPro" id="IPR029016">
    <property type="entry name" value="GAF-like_dom_sf"/>
</dbReference>
<proteinExistence type="predicted"/>
<keyword evidence="8" id="KW-1133">Transmembrane helix</keyword>
<dbReference type="STRING" id="1801735.A2645_00950"/>
<evidence type="ECO:0000256" key="5">
    <source>
        <dbReference type="ARBA" id="ARBA00022777"/>
    </source>
</evidence>
<dbReference type="GO" id="GO:0016036">
    <property type="term" value="P:cellular response to phosphate starvation"/>
    <property type="evidence" value="ECO:0007669"/>
    <property type="project" value="TreeGrafter"/>
</dbReference>
<dbReference type="InterPro" id="IPR050351">
    <property type="entry name" value="BphY/WalK/GraS-like"/>
</dbReference>
<dbReference type="InterPro" id="IPR005467">
    <property type="entry name" value="His_kinase_dom"/>
</dbReference>
<dbReference type="GO" id="GO:0004721">
    <property type="term" value="F:phosphoprotein phosphatase activity"/>
    <property type="evidence" value="ECO:0007669"/>
    <property type="project" value="TreeGrafter"/>
</dbReference>
<keyword evidence="6" id="KW-0902">Two-component regulatory system</keyword>
<feature type="transmembrane region" description="Helical" evidence="8">
    <location>
        <begin position="131"/>
        <end position="153"/>
    </location>
</feature>